<dbReference type="STRING" id="81972.D7KPX2"/>
<dbReference type="EMBL" id="GL348713">
    <property type="protein sequence ID" value="EFH67594.1"/>
    <property type="molecule type" value="Genomic_DNA"/>
</dbReference>
<dbReference type="Pfam" id="PF03080">
    <property type="entry name" value="Neprosin"/>
    <property type="match status" value="1"/>
</dbReference>
<dbReference type="eggNOG" id="ENOG502QVB2">
    <property type="taxonomic scope" value="Eukaryota"/>
</dbReference>
<dbReference type="InterPro" id="IPR004314">
    <property type="entry name" value="Neprosin"/>
</dbReference>
<evidence type="ECO:0000256" key="1">
    <source>
        <dbReference type="SAM" id="SignalP"/>
    </source>
</evidence>
<evidence type="ECO:0000313" key="3">
    <source>
        <dbReference type="EMBL" id="EFH67594.1"/>
    </source>
</evidence>
<feature type="signal peptide" evidence="1">
    <location>
        <begin position="1"/>
        <end position="20"/>
    </location>
</feature>
<dbReference type="InterPro" id="IPR053168">
    <property type="entry name" value="Glutamic_endopeptidase"/>
</dbReference>
<dbReference type="Proteomes" id="UP000008694">
    <property type="component" value="Unassembled WGS sequence"/>
</dbReference>
<dbReference type="PANTHER" id="PTHR31589">
    <property type="entry name" value="PROTEIN, PUTATIVE (DUF239)-RELATED-RELATED"/>
    <property type="match status" value="1"/>
</dbReference>
<dbReference type="Gene3D" id="3.90.1320.10">
    <property type="entry name" value="Outer-capsid protein sigma 3, large lobe"/>
    <property type="match status" value="1"/>
</dbReference>
<organism evidence="4">
    <name type="scientific">Arabidopsis lyrata subsp. lyrata</name>
    <name type="common">Lyre-leaved rock-cress</name>
    <dbReference type="NCBI Taxonomy" id="81972"/>
    <lineage>
        <taxon>Eukaryota</taxon>
        <taxon>Viridiplantae</taxon>
        <taxon>Streptophyta</taxon>
        <taxon>Embryophyta</taxon>
        <taxon>Tracheophyta</taxon>
        <taxon>Spermatophyta</taxon>
        <taxon>Magnoliopsida</taxon>
        <taxon>eudicotyledons</taxon>
        <taxon>Gunneridae</taxon>
        <taxon>Pentapetalae</taxon>
        <taxon>rosids</taxon>
        <taxon>malvids</taxon>
        <taxon>Brassicales</taxon>
        <taxon>Brassicaceae</taxon>
        <taxon>Camelineae</taxon>
        <taxon>Arabidopsis</taxon>
    </lineage>
</organism>
<keyword evidence="1" id="KW-0732">Signal</keyword>
<evidence type="ECO:0000313" key="4">
    <source>
        <dbReference type="Proteomes" id="UP000008694"/>
    </source>
</evidence>
<proteinExistence type="predicted"/>
<dbReference type="Gramene" id="fgenesh1_pm.C_scaffold_1002957">
    <property type="protein sequence ID" value="fgenesh1_pm.C_scaffold_1002957"/>
    <property type="gene ID" value="fgenesh1_pm.C_scaffold_1002957"/>
</dbReference>
<sequence length="401" mass="45812">MSIMSFVLIILTIAAKVTESEFSDSHDAKITRLLKKLNKPALKSIKSPDGDIIDCVHMKNHPIYDHPLFKNHTIQMRPSSYPEGMNNEPSDQKKENLVTQLWTTNGKCPKNSIPIRRTTREDILRAKSIESFGKKTSNRFTQPSPVNSTSNDGIHEYAILEVHGKFHGASSIINVWKPYVRTEDEFSLAQIWLVAGPPGDELNAIEFGWQVYEGKYHDNNPRYFIFWTADGYRTGCYNFDCHGFVLVSREIALGGAIANVSTLGGQQYQIPVSIWKDEQTGDWWLKLYYTIFVGYWPSSLFTHLRDSASIIEWGGEILDFKDDGRHTTTRMGGGYFAQEGLTKAAYFKNLEIVDEHNIWRRNEGGHTIMTQESCYNIQSAYHDTWGNFFYYGGPGRNQNCM</sequence>
<dbReference type="AlphaFoldDB" id="D7KPX2"/>
<feature type="domain" description="Neprosin PEP catalytic" evidence="2">
    <location>
        <begin position="147"/>
        <end position="401"/>
    </location>
</feature>
<dbReference type="PROSITE" id="PS52045">
    <property type="entry name" value="NEPROSIN_PEP_CD"/>
    <property type="match status" value="1"/>
</dbReference>
<gene>
    <name evidence="3" type="ORF">ARALYDRAFT_314177</name>
</gene>
<accession>D7KPX2</accession>
<evidence type="ECO:0000259" key="2">
    <source>
        <dbReference type="PROSITE" id="PS52045"/>
    </source>
</evidence>
<protein>
    <recommendedName>
        <fullName evidence="2">Neprosin PEP catalytic domain-containing protein</fullName>
    </recommendedName>
</protein>
<feature type="chain" id="PRO_5003100949" description="Neprosin PEP catalytic domain-containing protein" evidence="1">
    <location>
        <begin position="21"/>
        <end position="401"/>
    </location>
</feature>
<dbReference type="PANTHER" id="PTHR31589:SF198">
    <property type="entry name" value="NEP-INTERACTING PROTEIN 1"/>
    <property type="match status" value="1"/>
</dbReference>
<name>D7KPX2_ARALL</name>
<reference evidence="4" key="1">
    <citation type="journal article" date="2011" name="Nat. Genet.">
        <title>The Arabidopsis lyrata genome sequence and the basis of rapid genome size change.</title>
        <authorList>
            <person name="Hu T.T."/>
            <person name="Pattyn P."/>
            <person name="Bakker E.G."/>
            <person name="Cao J."/>
            <person name="Cheng J.-F."/>
            <person name="Clark R.M."/>
            <person name="Fahlgren N."/>
            <person name="Fawcett J.A."/>
            <person name="Grimwood J."/>
            <person name="Gundlach H."/>
            <person name="Haberer G."/>
            <person name="Hollister J.D."/>
            <person name="Ossowski S."/>
            <person name="Ottilar R.P."/>
            <person name="Salamov A.A."/>
            <person name="Schneeberger K."/>
            <person name="Spannagl M."/>
            <person name="Wang X."/>
            <person name="Yang L."/>
            <person name="Nasrallah M.E."/>
            <person name="Bergelson J."/>
            <person name="Carrington J.C."/>
            <person name="Gaut B.S."/>
            <person name="Schmutz J."/>
            <person name="Mayer K.F.X."/>
            <person name="Van de Peer Y."/>
            <person name="Grigoriev I.V."/>
            <person name="Nordborg M."/>
            <person name="Weigel D."/>
            <person name="Guo Y.-L."/>
        </authorList>
    </citation>
    <scope>NUCLEOTIDE SEQUENCE [LARGE SCALE GENOMIC DNA]</scope>
    <source>
        <strain evidence="4">cv. MN47</strain>
    </source>
</reference>
<dbReference type="HOGENOM" id="CLU_030538_1_1_1"/>
<dbReference type="InterPro" id="IPR025521">
    <property type="entry name" value="Neprosin_propep"/>
</dbReference>
<keyword evidence="4" id="KW-1185">Reference proteome</keyword>
<dbReference type="Pfam" id="PF14365">
    <property type="entry name" value="Neprosin_AP"/>
    <property type="match status" value="1"/>
</dbReference>